<dbReference type="AlphaFoldDB" id="H3B6K1"/>
<dbReference type="EMBL" id="AFYH01077213">
    <property type="status" value="NOT_ANNOTATED_CDS"/>
    <property type="molecule type" value="Genomic_DNA"/>
</dbReference>
<evidence type="ECO:0000256" key="2">
    <source>
        <dbReference type="SAM" id="MobiDB-lite"/>
    </source>
</evidence>
<feature type="coiled-coil region" evidence="1">
    <location>
        <begin position="77"/>
        <end position="104"/>
    </location>
</feature>
<proteinExistence type="predicted"/>
<keyword evidence="3" id="KW-1133">Transmembrane helix</keyword>
<keyword evidence="3" id="KW-0812">Transmembrane</keyword>
<sequence>MPQSENRNLMLSVLAGAAGVSLAILWYQRTRKSRTARTFSEFNYGGEISKQSQMTADGGHRPVLRVQGTQMEMLEKLNCLVKSVEELTKEVKLLKKAIPNLESQVQEELNGGVELRRTYLFNRPSRRRKSEGRERLQSLQSEGDSEGGFCMAGTKLHQIGFIVIWCMKPRFL</sequence>
<dbReference type="HOGENOM" id="CLU_1535979_0_0_1"/>
<reference evidence="5" key="1">
    <citation type="submission" date="2011-08" db="EMBL/GenBank/DDBJ databases">
        <title>The draft genome of Latimeria chalumnae.</title>
        <authorList>
            <person name="Di Palma F."/>
            <person name="Alfoldi J."/>
            <person name="Johnson J."/>
            <person name="Berlin A."/>
            <person name="Gnerre S."/>
            <person name="Jaffe D."/>
            <person name="MacCallum I."/>
            <person name="Young S."/>
            <person name="Walker B.J."/>
            <person name="Lander E."/>
            <person name="Lindblad-Toh K."/>
        </authorList>
    </citation>
    <scope>NUCLEOTIDE SEQUENCE [LARGE SCALE GENOMIC DNA]</scope>
    <source>
        <strain evidence="5">Wild caught</strain>
    </source>
</reference>
<evidence type="ECO:0000313" key="4">
    <source>
        <dbReference type="Ensembl" id="ENSLACP00000017522.1"/>
    </source>
</evidence>
<dbReference type="Ensembl" id="ENSLACT00000017651.1">
    <property type="protein sequence ID" value="ENSLACP00000017522.1"/>
    <property type="gene ID" value="ENSLACG00000015432.2"/>
</dbReference>
<dbReference type="EMBL" id="AFYH01077215">
    <property type="status" value="NOT_ANNOTATED_CDS"/>
    <property type="molecule type" value="Genomic_DNA"/>
</dbReference>
<dbReference type="EMBL" id="AFYH01077210">
    <property type="status" value="NOT_ANNOTATED_CDS"/>
    <property type="molecule type" value="Genomic_DNA"/>
</dbReference>
<reference evidence="4" key="2">
    <citation type="submission" date="2025-08" db="UniProtKB">
        <authorList>
            <consortium name="Ensembl"/>
        </authorList>
    </citation>
    <scope>IDENTIFICATION</scope>
</reference>
<feature type="region of interest" description="Disordered" evidence="2">
    <location>
        <begin position="126"/>
        <end position="146"/>
    </location>
</feature>
<gene>
    <name evidence="4" type="primary">RMDN2</name>
</gene>
<dbReference type="EMBL" id="AFYH01077207">
    <property type="status" value="NOT_ANNOTATED_CDS"/>
    <property type="molecule type" value="Genomic_DNA"/>
</dbReference>
<keyword evidence="5" id="KW-1185">Reference proteome</keyword>
<dbReference type="EMBL" id="AFYH01077212">
    <property type="status" value="NOT_ANNOTATED_CDS"/>
    <property type="molecule type" value="Genomic_DNA"/>
</dbReference>
<protein>
    <submittedName>
        <fullName evidence="4">Regulator of microtubule dynamics 2</fullName>
    </submittedName>
</protein>
<dbReference type="GeneTree" id="ENSGT00950000182992"/>
<dbReference type="EMBL" id="AFYH01077214">
    <property type="status" value="NOT_ANNOTATED_CDS"/>
    <property type="molecule type" value="Genomic_DNA"/>
</dbReference>
<keyword evidence="1" id="KW-0175">Coiled coil</keyword>
<dbReference type="EMBL" id="AFYH01077209">
    <property type="status" value="NOT_ANNOTATED_CDS"/>
    <property type="molecule type" value="Genomic_DNA"/>
</dbReference>
<reference evidence="4" key="3">
    <citation type="submission" date="2025-09" db="UniProtKB">
        <authorList>
            <consortium name="Ensembl"/>
        </authorList>
    </citation>
    <scope>IDENTIFICATION</scope>
</reference>
<organism evidence="4 5">
    <name type="scientific">Latimeria chalumnae</name>
    <name type="common">Coelacanth</name>
    <dbReference type="NCBI Taxonomy" id="7897"/>
    <lineage>
        <taxon>Eukaryota</taxon>
        <taxon>Metazoa</taxon>
        <taxon>Chordata</taxon>
        <taxon>Craniata</taxon>
        <taxon>Vertebrata</taxon>
        <taxon>Euteleostomi</taxon>
        <taxon>Coelacanthiformes</taxon>
        <taxon>Coelacanthidae</taxon>
        <taxon>Latimeria</taxon>
    </lineage>
</organism>
<feature type="transmembrane region" description="Helical" evidence="3">
    <location>
        <begin position="6"/>
        <end position="27"/>
    </location>
</feature>
<dbReference type="EMBL" id="AFYH01077211">
    <property type="status" value="NOT_ANNOTATED_CDS"/>
    <property type="molecule type" value="Genomic_DNA"/>
</dbReference>
<evidence type="ECO:0000313" key="5">
    <source>
        <dbReference type="Proteomes" id="UP000008672"/>
    </source>
</evidence>
<dbReference type="Bgee" id="ENSLACG00000015432">
    <property type="expression patterns" value="Expressed in muscle tissue"/>
</dbReference>
<accession>H3B6K1</accession>
<evidence type="ECO:0000256" key="1">
    <source>
        <dbReference type="SAM" id="Coils"/>
    </source>
</evidence>
<evidence type="ECO:0000256" key="3">
    <source>
        <dbReference type="SAM" id="Phobius"/>
    </source>
</evidence>
<dbReference type="EMBL" id="AFYH01077208">
    <property type="status" value="NOT_ANNOTATED_CDS"/>
    <property type="molecule type" value="Genomic_DNA"/>
</dbReference>
<dbReference type="Proteomes" id="UP000008672">
    <property type="component" value="Unassembled WGS sequence"/>
</dbReference>
<name>H3B6K1_LATCH</name>
<keyword evidence="3" id="KW-0472">Membrane</keyword>
<dbReference type="EMBL" id="AFYH01077216">
    <property type="status" value="NOT_ANNOTATED_CDS"/>
    <property type="molecule type" value="Genomic_DNA"/>
</dbReference>